<dbReference type="EMBL" id="VEPZ02000817">
    <property type="protein sequence ID" value="KAE8717823.1"/>
    <property type="molecule type" value="Genomic_DNA"/>
</dbReference>
<feature type="region of interest" description="Disordered" evidence="19">
    <location>
        <begin position="594"/>
        <end position="617"/>
    </location>
</feature>
<evidence type="ECO:0000256" key="12">
    <source>
        <dbReference type="ARBA" id="ARBA00022840"/>
    </source>
</evidence>
<evidence type="ECO:0000256" key="10">
    <source>
        <dbReference type="ARBA" id="ARBA00022741"/>
    </source>
</evidence>
<evidence type="ECO:0000256" key="1">
    <source>
        <dbReference type="ARBA" id="ARBA00004167"/>
    </source>
</evidence>
<dbReference type="InterPro" id="IPR013210">
    <property type="entry name" value="LRR_N_plant-typ"/>
</dbReference>
<dbReference type="Gene3D" id="1.10.510.10">
    <property type="entry name" value="Transferase(Phosphotransferase) domain 1"/>
    <property type="match status" value="1"/>
</dbReference>
<protein>
    <recommendedName>
        <fullName evidence="3">non-specific serine/threonine protein kinase</fullName>
        <ecNumber evidence="3">2.7.11.1</ecNumber>
    </recommendedName>
</protein>
<gene>
    <name evidence="23" type="ORF">F3Y22_tig00110020pilonHSYRG00113</name>
</gene>
<keyword evidence="5" id="KW-0433">Leucine-rich repeat</keyword>
<dbReference type="AlphaFoldDB" id="A0A6A3BMJ4"/>
<keyword evidence="4" id="KW-0597">Phosphoprotein</keyword>
<evidence type="ECO:0000256" key="14">
    <source>
        <dbReference type="ARBA" id="ARBA00023136"/>
    </source>
</evidence>
<dbReference type="FunFam" id="1.10.510.10:FF:000480">
    <property type="entry name" value="Pollen receptor-like kinase 1"/>
    <property type="match status" value="1"/>
</dbReference>
<comment type="catalytic activity">
    <reaction evidence="16">
        <text>L-threonyl-[protein] + ATP = O-phospho-L-threonyl-[protein] + ADP + H(+)</text>
        <dbReference type="Rhea" id="RHEA:46608"/>
        <dbReference type="Rhea" id="RHEA-COMP:11060"/>
        <dbReference type="Rhea" id="RHEA-COMP:11605"/>
        <dbReference type="ChEBI" id="CHEBI:15378"/>
        <dbReference type="ChEBI" id="CHEBI:30013"/>
        <dbReference type="ChEBI" id="CHEBI:30616"/>
        <dbReference type="ChEBI" id="CHEBI:61977"/>
        <dbReference type="ChEBI" id="CHEBI:456216"/>
        <dbReference type="EC" id="2.7.11.1"/>
    </reaction>
</comment>
<sequence>MDHSKPCYFLFPLLVTLTCIIGPSWGQTEAEILLEFKTSLANYGSQLDDWNASGPGPCTGDNTNWTGVRCSNGSVFGLKLENMGLKGAIDIDTLMGLPLLRTLSFMNNSFVGPFPQVNKLVCLRVLYLANNSFSGEIRDDGFAGMNALQKFFLGWNNLSGPIPGSLATLPKLLQLSLEWNHFEGRIPDFQQDNLKFVNLAHNNLDGPIPYRLSNMNPNFFAGNNLCGKPLAQCKSSRKKRTIIIIIVVSGSLVVLALIAAVSYILEDPTIASQFKKPENNVKLGNISEDKSANYYKKSDENMKLHFVRNKRERFELQDLLRASAEVLGGGSFGSTYKAVVSNGRAMVVKRFKQMNNVGKEEFVEHMARLGRLHHPNVLPLVAFYYRREEKLLVSDFAPNGSLATHLHSRRGPGQAGLDWPTRLKVIKGVAKGLAYLYNQLSNLTLPHGHLKSSNVLLNHTFDPLISDYGLTAVVNKQQAQQFMVAYKSPEFSQYDRTTRKTDVWSLGILILELLTGKFPANYLTQGKASNADLATWVNSVVREEWTGEVFDKDMNGTKNGEGEMLKLLKIGMCCCEWNVERRWELKEALEKIEELKERDSDSDHVGDYSSYGSEGEA</sequence>
<evidence type="ECO:0000259" key="22">
    <source>
        <dbReference type="PROSITE" id="PS50011"/>
    </source>
</evidence>
<dbReference type="InterPro" id="IPR011009">
    <property type="entry name" value="Kinase-like_dom_sf"/>
</dbReference>
<feature type="transmembrane region" description="Helical" evidence="20">
    <location>
        <begin position="242"/>
        <end position="265"/>
    </location>
</feature>
<evidence type="ECO:0000256" key="16">
    <source>
        <dbReference type="ARBA" id="ARBA00047899"/>
    </source>
</evidence>
<dbReference type="InterPro" id="IPR001245">
    <property type="entry name" value="Ser-Thr/Tyr_kinase_cat_dom"/>
</dbReference>
<keyword evidence="9" id="KW-0677">Repeat</keyword>
<keyword evidence="7 20" id="KW-0812">Transmembrane</keyword>
<dbReference type="PROSITE" id="PS00107">
    <property type="entry name" value="PROTEIN_KINASE_ATP"/>
    <property type="match status" value="1"/>
</dbReference>
<organism evidence="23 24">
    <name type="scientific">Hibiscus syriacus</name>
    <name type="common">Rose of Sharon</name>
    <dbReference type="NCBI Taxonomy" id="106335"/>
    <lineage>
        <taxon>Eukaryota</taxon>
        <taxon>Viridiplantae</taxon>
        <taxon>Streptophyta</taxon>
        <taxon>Embryophyta</taxon>
        <taxon>Tracheophyta</taxon>
        <taxon>Spermatophyta</taxon>
        <taxon>Magnoliopsida</taxon>
        <taxon>eudicotyledons</taxon>
        <taxon>Gunneridae</taxon>
        <taxon>Pentapetalae</taxon>
        <taxon>rosids</taxon>
        <taxon>malvids</taxon>
        <taxon>Malvales</taxon>
        <taxon>Malvaceae</taxon>
        <taxon>Malvoideae</taxon>
        <taxon>Hibiscus</taxon>
    </lineage>
</organism>
<feature type="domain" description="Protein kinase" evidence="22">
    <location>
        <begin position="321"/>
        <end position="595"/>
    </location>
</feature>
<evidence type="ECO:0000256" key="20">
    <source>
        <dbReference type="SAM" id="Phobius"/>
    </source>
</evidence>
<dbReference type="GO" id="GO:0004674">
    <property type="term" value="F:protein serine/threonine kinase activity"/>
    <property type="evidence" value="ECO:0007669"/>
    <property type="project" value="UniProtKB-EC"/>
</dbReference>
<feature type="chain" id="PRO_5025363620" description="non-specific serine/threonine protein kinase" evidence="21">
    <location>
        <begin position="27"/>
        <end position="617"/>
    </location>
</feature>
<dbReference type="InterPro" id="IPR046959">
    <property type="entry name" value="PRK1-6/SRF4-like"/>
</dbReference>
<evidence type="ECO:0000256" key="2">
    <source>
        <dbReference type="ARBA" id="ARBA00008684"/>
    </source>
</evidence>
<evidence type="ECO:0000256" key="3">
    <source>
        <dbReference type="ARBA" id="ARBA00012513"/>
    </source>
</evidence>
<evidence type="ECO:0000256" key="15">
    <source>
        <dbReference type="ARBA" id="ARBA00023170"/>
    </source>
</evidence>
<keyword evidence="24" id="KW-1185">Reference proteome</keyword>
<dbReference type="Pfam" id="PF13855">
    <property type="entry name" value="LRR_8"/>
    <property type="match status" value="1"/>
</dbReference>
<evidence type="ECO:0000256" key="9">
    <source>
        <dbReference type="ARBA" id="ARBA00022737"/>
    </source>
</evidence>
<evidence type="ECO:0000256" key="5">
    <source>
        <dbReference type="ARBA" id="ARBA00022614"/>
    </source>
</evidence>
<dbReference type="InterPro" id="IPR017441">
    <property type="entry name" value="Protein_kinase_ATP_BS"/>
</dbReference>
<keyword evidence="10 18" id="KW-0547">Nucleotide-binding</keyword>
<keyword evidence="11" id="KW-0418">Kinase</keyword>
<evidence type="ECO:0000313" key="24">
    <source>
        <dbReference type="Proteomes" id="UP000436088"/>
    </source>
</evidence>
<keyword evidence="12 18" id="KW-0067">ATP-binding</keyword>
<evidence type="ECO:0000256" key="18">
    <source>
        <dbReference type="PROSITE-ProRule" id="PRU10141"/>
    </source>
</evidence>
<evidence type="ECO:0000256" key="6">
    <source>
        <dbReference type="ARBA" id="ARBA00022679"/>
    </source>
</evidence>
<dbReference type="InterPro" id="IPR001611">
    <property type="entry name" value="Leu-rich_rpt"/>
</dbReference>
<evidence type="ECO:0000256" key="7">
    <source>
        <dbReference type="ARBA" id="ARBA00022692"/>
    </source>
</evidence>
<comment type="catalytic activity">
    <reaction evidence="17">
        <text>L-seryl-[protein] + ATP = O-phospho-L-seryl-[protein] + ADP + H(+)</text>
        <dbReference type="Rhea" id="RHEA:17989"/>
        <dbReference type="Rhea" id="RHEA-COMP:9863"/>
        <dbReference type="Rhea" id="RHEA-COMP:11604"/>
        <dbReference type="ChEBI" id="CHEBI:15378"/>
        <dbReference type="ChEBI" id="CHEBI:29999"/>
        <dbReference type="ChEBI" id="CHEBI:30616"/>
        <dbReference type="ChEBI" id="CHEBI:83421"/>
        <dbReference type="ChEBI" id="CHEBI:456216"/>
        <dbReference type="EC" id="2.7.11.1"/>
    </reaction>
</comment>
<dbReference type="GO" id="GO:0005524">
    <property type="term" value="F:ATP binding"/>
    <property type="evidence" value="ECO:0007669"/>
    <property type="project" value="UniProtKB-UniRule"/>
</dbReference>
<reference evidence="23" key="1">
    <citation type="submission" date="2019-09" db="EMBL/GenBank/DDBJ databases">
        <title>Draft genome information of white flower Hibiscus syriacus.</title>
        <authorList>
            <person name="Kim Y.-M."/>
        </authorList>
    </citation>
    <scope>NUCLEOTIDE SEQUENCE [LARGE SCALE GENOMIC DNA]</scope>
    <source>
        <strain evidence="23">YM2019G1</strain>
    </source>
</reference>
<dbReference type="SUPFAM" id="SSF56112">
    <property type="entry name" value="Protein kinase-like (PK-like)"/>
    <property type="match status" value="1"/>
</dbReference>
<dbReference type="Gene3D" id="3.80.10.10">
    <property type="entry name" value="Ribonuclease Inhibitor"/>
    <property type="match status" value="1"/>
</dbReference>
<evidence type="ECO:0000256" key="21">
    <source>
        <dbReference type="SAM" id="SignalP"/>
    </source>
</evidence>
<comment type="subcellular location">
    <subcellularLocation>
        <location evidence="1">Membrane</location>
        <topology evidence="1">Single-pass membrane protein</topology>
    </subcellularLocation>
</comment>
<evidence type="ECO:0000256" key="19">
    <source>
        <dbReference type="SAM" id="MobiDB-lite"/>
    </source>
</evidence>
<dbReference type="PANTHER" id="PTHR48007:SF67">
    <property type="entry name" value="POLLEN RECEPTOR-LIKE KINASE 1"/>
    <property type="match status" value="1"/>
</dbReference>
<dbReference type="PANTHER" id="PTHR48007">
    <property type="entry name" value="LEUCINE-RICH REPEAT RECEPTOR-LIKE PROTEIN KINASE PXC1"/>
    <property type="match status" value="1"/>
</dbReference>
<name>A0A6A3BMJ4_HIBSY</name>
<evidence type="ECO:0000256" key="17">
    <source>
        <dbReference type="ARBA" id="ARBA00048679"/>
    </source>
</evidence>
<dbReference type="InterPro" id="IPR032675">
    <property type="entry name" value="LRR_dom_sf"/>
</dbReference>
<evidence type="ECO:0000256" key="11">
    <source>
        <dbReference type="ARBA" id="ARBA00022777"/>
    </source>
</evidence>
<keyword evidence="15" id="KW-0675">Receptor</keyword>
<dbReference type="Pfam" id="PF07714">
    <property type="entry name" value="PK_Tyr_Ser-Thr"/>
    <property type="match status" value="1"/>
</dbReference>
<dbReference type="GO" id="GO:0016020">
    <property type="term" value="C:membrane"/>
    <property type="evidence" value="ECO:0007669"/>
    <property type="project" value="UniProtKB-SubCell"/>
</dbReference>
<dbReference type="PROSITE" id="PS50011">
    <property type="entry name" value="PROTEIN_KINASE_DOM"/>
    <property type="match status" value="1"/>
</dbReference>
<dbReference type="Proteomes" id="UP000436088">
    <property type="component" value="Unassembled WGS sequence"/>
</dbReference>
<keyword evidence="13 20" id="KW-1133">Transmembrane helix</keyword>
<accession>A0A6A3BMJ4</accession>
<keyword evidence="8 21" id="KW-0732">Signal</keyword>
<feature type="binding site" evidence="18">
    <location>
        <position position="349"/>
    </location>
    <ligand>
        <name>ATP</name>
        <dbReference type="ChEBI" id="CHEBI:30616"/>
    </ligand>
</feature>
<dbReference type="Pfam" id="PF08263">
    <property type="entry name" value="LRRNT_2"/>
    <property type="match status" value="1"/>
</dbReference>
<dbReference type="EC" id="2.7.11.1" evidence="3"/>
<evidence type="ECO:0000256" key="4">
    <source>
        <dbReference type="ARBA" id="ARBA00022553"/>
    </source>
</evidence>
<comment type="similarity">
    <text evidence="2">Belongs to the protein kinase superfamily. Ser/Thr protein kinase family.</text>
</comment>
<dbReference type="Pfam" id="PF00560">
    <property type="entry name" value="LRR_1"/>
    <property type="match status" value="1"/>
</dbReference>
<keyword evidence="6" id="KW-0808">Transferase</keyword>
<dbReference type="Gene3D" id="3.30.200.20">
    <property type="entry name" value="Phosphorylase Kinase, domain 1"/>
    <property type="match status" value="1"/>
</dbReference>
<dbReference type="SUPFAM" id="SSF52058">
    <property type="entry name" value="L domain-like"/>
    <property type="match status" value="1"/>
</dbReference>
<dbReference type="FunFam" id="3.30.200.20:FF:000307">
    <property type="entry name" value="pollen receptor-like kinase 1"/>
    <property type="match status" value="1"/>
</dbReference>
<feature type="compositionally biased region" description="Basic and acidic residues" evidence="19">
    <location>
        <begin position="594"/>
        <end position="606"/>
    </location>
</feature>
<evidence type="ECO:0000256" key="13">
    <source>
        <dbReference type="ARBA" id="ARBA00022989"/>
    </source>
</evidence>
<feature type="signal peptide" evidence="21">
    <location>
        <begin position="1"/>
        <end position="26"/>
    </location>
</feature>
<evidence type="ECO:0000313" key="23">
    <source>
        <dbReference type="EMBL" id="KAE8717823.1"/>
    </source>
</evidence>
<proteinExistence type="inferred from homology"/>
<keyword evidence="14 20" id="KW-0472">Membrane</keyword>
<comment type="caution">
    <text evidence="23">The sequence shown here is derived from an EMBL/GenBank/DDBJ whole genome shotgun (WGS) entry which is preliminary data.</text>
</comment>
<evidence type="ECO:0000256" key="8">
    <source>
        <dbReference type="ARBA" id="ARBA00022729"/>
    </source>
</evidence>
<dbReference type="InterPro" id="IPR000719">
    <property type="entry name" value="Prot_kinase_dom"/>
</dbReference>